<comment type="caution">
    <text evidence="1">The sequence shown here is derived from an EMBL/GenBank/DDBJ whole genome shotgun (WGS) entry which is preliminary data.</text>
</comment>
<reference evidence="1 2" key="1">
    <citation type="submission" date="2020-07" db="EMBL/GenBank/DDBJ databases">
        <title>Sequencing the genomes of 1000 actinobacteria strains.</title>
        <authorList>
            <person name="Klenk H.-P."/>
        </authorList>
    </citation>
    <scope>NUCLEOTIDE SEQUENCE [LARGE SCALE GENOMIC DNA]</scope>
    <source>
        <strain evidence="1 2">DSM 21349</strain>
    </source>
</reference>
<dbReference type="Proteomes" id="UP000580910">
    <property type="component" value="Unassembled WGS sequence"/>
</dbReference>
<evidence type="ECO:0000313" key="2">
    <source>
        <dbReference type="Proteomes" id="UP000580910"/>
    </source>
</evidence>
<dbReference type="AlphaFoldDB" id="A0A7W3P9P0"/>
<proteinExistence type="predicted"/>
<evidence type="ECO:0008006" key="3">
    <source>
        <dbReference type="Google" id="ProtNLM"/>
    </source>
</evidence>
<dbReference type="EMBL" id="JACGXA010000001">
    <property type="protein sequence ID" value="MBA8803666.1"/>
    <property type="molecule type" value="Genomic_DNA"/>
</dbReference>
<dbReference type="RefSeq" id="WP_182538765.1">
    <property type="nucleotide sequence ID" value="NZ_JACGXA010000001.1"/>
</dbReference>
<organism evidence="1 2">
    <name type="scientific">Nocardioides ginsengisegetis</name>
    <dbReference type="NCBI Taxonomy" id="661491"/>
    <lineage>
        <taxon>Bacteria</taxon>
        <taxon>Bacillati</taxon>
        <taxon>Actinomycetota</taxon>
        <taxon>Actinomycetes</taxon>
        <taxon>Propionibacteriales</taxon>
        <taxon>Nocardioidaceae</taxon>
        <taxon>Nocardioides</taxon>
    </lineage>
</organism>
<accession>A0A7W3P9P0</accession>
<keyword evidence="2" id="KW-1185">Reference proteome</keyword>
<protein>
    <recommendedName>
        <fullName evidence="3">YcxB-like protein</fullName>
    </recommendedName>
</protein>
<sequence length="155" mass="16987">MVALDRHFVVTDAHVRRATRAAFIAWHHMLRPWRRYGAYLLLGVVAAWVLADRTVLLLVPAALAGDVVIRYRATARDASSQEPVGTTIALGFGEDAFAYKTWTQSGEVPYSAVQKVVSTNGCSVIVALSEHIFWALPSELIPAEALARMSTAPRL</sequence>
<evidence type="ECO:0000313" key="1">
    <source>
        <dbReference type="EMBL" id="MBA8803666.1"/>
    </source>
</evidence>
<name>A0A7W3P9P0_9ACTN</name>
<gene>
    <name evidence="1" type="ORF">FB382_001957</name>
</gene>